<proteinExistence type="predicted"/>
<organism evidence="2 3">
    <name type="scientific">Apophysomyces ossiformis</name>
    <dbReference type="NCBI Taxonomy" id="679940"/>
    <lineage>
        <taxon>Eukaryota</taxon>
        <taxon>Fungi</taxon>
        <taxon>Fungi incertae sedis</taxon>
        <taxon>Mucoromycota</taxon>
        <taxon>Mucoromycotina</taxon>
        <taxon>Mucoromycetes</taxon>
        <taxon>Mucorales</taxon>
        <taxon>Mucorineae</taxon>
        <taxon>Mucoraceae</taxon>
        <taxon>Apophysomyces</taxon>
    </lineage>
</organism>
<keyword evidence="3" id="KW-1185">Reference proteome</keyword>
<reference evidence="2" key="1">
    <citation type="submission" date="2020-01" db="EMBL/GenBank/DDBJ databases">
        <title>Genome Sequencing of Three Apophysomyces-Like Fungal Strains Confirms a Novel Fungal Genus in the Mucoromycota with divergent Burkholderia-like Endosymbiotic Bacteria.</title>
        <authorList>
            <person name="Stajich J.E."/>
            <person name="Macias A.M."/>
            <person name="Carter-House D."/>
            <person name="Lovett B."/>
            <person name="Kasson L.R."/>
            <person name="Berry K."/>
            <person name="Grigoriev I."/>
            <person name="Chang Y."/>
            <person name="Spatafora J."/>
            <person name="Kasson M.T."/>
        </authorList>
    </citation>
    <scope>NUCLEOTIDE SEQUENCE</scope>
    <source>
        <strain evidence="2">NRRL A-21654</strain>
    </source>
</reference>
<protein>
    <recommendedName>
        <fullName evidence="1">PA domain-containing protein</fullName>
    </recommendedName>
</protein>
<dbReference type="InterPro" id="IPR003137">
    <property type="entry name" value="PA_domain"/>
</dbReference>
<evidence type="ECO:0000313" key="3">
    <source>
        <dbReference type="Proteomes" id="UP000605846"/>
    </source>
</evidence>
<dbReference type="OrthoDB" id="8062037at2759"/>
<dbReference type="CDD" id="cd00538">
    <property type="entry name" value="PA"/>
    <property type="match status" value="1"/>
</dbReference>
<dbReference type="InterPro" id="IPR046450">
    <property type="entry name" value="PA_dom_sf"/>
</dbReference>
<feature type="domain" description="PA" evidence="1">
    <location>
        <begin position="116"/>
        <end position="181"/>
    </location>
</feature>
<evidence type="ECO:0000259" key="1">
    <source>
        <dbReference type="Pfam" id="PF02225"/>
    </source>
</evidence>
<name>A0A8H7BIS1_9FUNG</name>
<dbReference type="Pfam" id="PF02225">
    <property type="entry name" value="PA"/>
    <property type="match status" value="1"/>
</dbReference>
<comment type="caution">
    <text evidence="2">The sequence shown here is derived from an EMBL/GenBank/DDBJ whole genome shotgun (WGS) entry which is preliminary data.</text>
</comment>
<accession>A0A8H7BIS1</accession>
<sequence length="297" mass="32547">MPLFLLLLEKLENNATYNPSLNIWGRYYTSHVVVAGSDYITERNAMIERVIVPIDVSSDEKLTEHEEWQIDKNVFTTEETPMAPQEGLRGILYDRGLSCESMPTQTTVTIPSNMTKIALIGRGDCPFTHKLLLAEMDGASAVIVYNNITFDSDQYASYGMAIKPRTIHIPAYYVDLPVGLKLREALLNASASSIAGSQTSFVRVTLFPPKPSMMEPWKLALGVTGLILTACFVIAGKQHNVVTGGKTSASSMTHINPYQATGSVGAVNNNISEICSEGGRMKRWETKYSRTATGGTL</sequence>
<dbReference type="EMBL" id="JABAYA010000230">
    <property type="protein sequence ID" value="KAF7721849.1"/>
    <property type="molecule type" value="Genomic_DNA"/>
</dbReference>
<dbReference type="Gene3D" id="3.50.30.30">
    <property type="match status" value="1"/>
</dbReference>
<gene>
    <name evidence="2" type="ORF">EC973_004057</name>
</gene>
<dbReference type="SUPFAM" id="SSF52025">
    <property type="entry name" value="PA domain"/>
    <property type="match status" value="1"/>
</dbReference>
<dbReference type="AlphaFoldDB" id="A0A8H7BIS1"/>
<evidence type="ECO:0000313" key="2">
    <source>
        <dbReference type="EMBL" id="KAF7721849.1"/>
    </source>
</evidence>
<dbReference type="Proteomes" id="UP000605846">
    <property type="component" value="Unassembled WGS sequence"/>
</dbReference>